<dbReference type="Gene3D" id="3.50.50.60">
    <property type="entry name" value="FAD/NAD(P)-binding domain"/>
    <property type="match status" value="1"/>
</dbReference>
<dbReference type="PRINTS" id="PR00420">
    <property type="entry name" value="RNGMNOXGNASE"/>
</dbReference>
<name>F2NK20_MARHT</name>
<dbReference type="Pfam" id="PF01266">
    <property type="entry name" value="DAO"/>
    <property type="match status" value="1"/>
</dbReference>
<dbReference type="KEGG" id="mhd:Marky_1251"/>
<dbReference type="AlphaFoldDB" id="F2NK20"/>
<keyword evidence="2" id="KW-1133">Transmembrane helix</keyword>
<dbReference type="OrthoDB" id="9794226at2"/>
<dbReference type="Proteomes" id="UP000007030">
    <property type="component" value="Chromosome"/>
</dbReference>
<evidence type="ECO:0000259" key="3">
    <source>
        <dbReference type="Pfam" id="PF01266"/>
    </source>
</evidence>
<dbReference type="EMBL" id="CP002630">
    <property type="protein sequence ID" value="AEB11991.1"/>
    <property type="molecule type" value="Genomic_DNA"/>
</dbReference>
<dbReference type="Gene3D" id="3.30.9.10">
    <property type="entry name" value="D-Amino Acid Oxidase, subunit A, domain 2"/>
    <property type="match status" value="1"/>
</dbReference>
<dbReference type="STRING" id="869210.Marky_1251"/>
<dbReference type="PANTHER" id="PTHR13847">
    <property type="entry name" value="SARCOSINE DEHYDROGENASE-RELATED"/>
    <property type="match status" value="1"/>
</dbReference>
<dbReference type="HOGENOM" id="CLU_007884_4_1_0"/>
<feature type="transmembrane region" description="Helical" evidence="2">
    <location>
        <begin position="7"/>
        <end position="26"/>
    </location>
</feature>
<reference evidence="4 5" key="1">
    <citation type="journal article" date="2012" name="Stand. Genomic Sci.">
        <title>Complete genome sequence of the aerobic, heterotroph Marinithermus hydrothermalis type strain (T1(T)) from a deep-sea hydrothermal vent chimney.</title>
        <authorList>
            <person name="Copeland A."/>
            <person name="Gu W."/>
            <person name="Yasawong M."/>
            <person name="Lapidus A."/>
            <person name="Lucas S."/>
            <person name="Deshpande S."/>
            <person name="Pagani I."/>
            <person name="Tapia R."/>
            <person name="Cheng J.F."/>
            <person name="Goodwin L.A."/>
            <person name="Pitluck S."/>
            <person name="Liolios K."/>
            <person name="Ivanova N."/>
            <person name="Mavromatis K."/>
            <person name="Mikhailova N."/>
            <person name="Pati A."/>
            <person name="Chen A."/>
            <person name="Palaniappan K."/>
            <person name="Land M."/>
            <person name="Pan C."/>
            <person name="Brambilla E.M."/>
            <person name="Rohde M."/>
            <person name="Tindall B.J."/>
            <person name="Sikorski J."/>
            <person name="Goker M."/>
            <person name="Detter J.C."/>
            <person name="Bristow J."/>
            <person name="Eisen J.A."/>
            <person name="Markowitz V."/>
            <person name="Hugenholtz P."/>
            <person name="Kyrpides N.C."/>
            <person name="Klenk H.P."/>
            <person name="Woyke T."/>
        </authorList>
    </citation>
    <scope>NUCLEOTIDE SEQUENCE [LARGE SCALE GENOMIC DNA]</scope>
    <source>
        <strain evidence="5">DSM 14884 / JCM 11576 / T1</strain>
    </source>
</reference>
<dbReference type="PANTHER" id="PTHR13847:SF287">
    <property type="entry name" value="FAD-DEPENDENT OXIDOREDUCTASE DOMAIN-CONTAINING PROTEIN 1"/>
    <property type="match status" value="1"/>
</dbReference>
<keyword evidence="5" id="KW-1185">Reference proteome</keyword>
<dbReference type="InterPro" id="IPR036188">
    <property type="entry name" value="FAD/NAD-bd_sf"/>
</dbReference>
<dbReference type="SUPFAM" id="SSF51905">
    <property type="entry name" value="FAD/NAD(P)-binding domain"/>
    <property type="match status" value="1"/>
</dbReference>
<gene>
    <name evidence="4" type="ordered locus">Marky_1251</name>
</gene>
<dbReference type="RefSeq" id="WP_013704038.1">
    <property type="nucleotide sequence ID" value="NC_015387.1"/>
</dbReference>
<evidence type="ECO:0000256" key="1">
    <source>
        <dbReference type="ARBA" id="ARBA00023002"/>
    </source>
</evidence>
<keyword evidence="2" id="KW-0812">Transmembrane</keyword>
<dbReference type="GO" id="GO:0016491">
    <property type="term" value="F:oxidoreductase activity"/>
    <property type="evidence" value="ECO:0007669"/>
    <property type="project" value="UniProtKB-KW"/>
</dbReference>
<evidence type="ECO:0000313" key="5">
    <source>
        <dbReference type="Proteomes" id="UP000007030"/>
    </source>
</evidence>
<dbReference type="eggNOG" id="COG0665">
    <property type="taxonomic scope" value="Bacteria"/>
</dbReference>
<organism evidence="4 5">
    <name type="scientific">Marinithermus hydrothermalis (strain DSM 14884 / JCM 11576 / T1)</name>
    <dbReference type="NCBI Taxonomy" id="869210"/>
    <lineage>
        <taxon>Bacteria</taxon>
        <taxon>Thermotogati</taxon>
        <taxon>Deinococcota</taxon>
        <taxon>Deinococci</taxon>
        <taxon>Thermales</taxon>
        <taxon>Thermaceae</taxon>
        <taxon>Marinithermus</taxon>
    </lineage>
</organism>
<protein>
    <submittedName>
        <fullName evidence="4">FAD dependent oxidoreductase</fullName>
    </submittedName>
</protein>
<proteinExistence type="predicted"/>
<keyword evidence="1" id="KW-0560">Oxidoreductase</keyword>
<evidence type="ECO:0000256" key="2">
    <source>
        <dbReference type="SAM" id="Phobius"/>
    </source>
</evidence>
<evidence type="ECO:0000313" key="4">
    <source>
        <dbReference type="EMBL" id="AEB11991.1"/>
    </source>
</evidence>
<dbReference type="GO" id="GO:0005737">
    <property type="term" value="C:cytoplasm"/>
    <property type="evidence" value="ECO:0007669"/>
    <property type="project" value="TreeGrafter"/>
</dbReference>
<feature type="domain" description="FAD dependent oxidoreductase" evidence="3">
    <location>
        <begin position="8"/>
        <end position="350"/>
    </location>
</feature>
<sequence>MREQKTADVLVIGAGIIGAATAFRLAERGLCVALLEAQAAPAMGSTGRSAAGVRVQFTEAVNVRLSWESIQEYRAFPELYGEDAGYRPIGYLFLVPEAAWARHQAGVALQRRLGAPVEVLPPEEAQAIVEFVPEGIAGATYGPADGVVDPHRVTHTYLRLARARGARLYLETPLLEARHAQGVWRARTPHGWFEAPYIVNAAGAWAGEVARRAGLEVPVWPVRRVVFVTGPLSEPHAYPLTVDLASGVYFRSEGERLLFGRSNPAEPPGFREGVDWAWLEPTLEVALARFPWFAGLSLDRRACWWGYYEVTPDHNPILGRMPGVPGWVNAAGFSGHGVQQAAAVGRVIAEEVVDGRAHSIDVDPLRYERFHTGNTRLEAHIV</sequence>
<accession>F2NK20</accession>
<dbReference type="SUPFAM" id="SSF54373">
    <property type="entry name" value="FAD-linked reductases, C-terminal domain"/>
    <property type="match status" value="1"/>
</dbReference>
<keyword evidence="2" id="KW-0472">Membrane</keyword>
<dbReference type="InterPro" id="IPR006076">
    <property type="entry name" value="FAD-dep_OxRdtase"/>
</dbReference>